<dbReference type="EMBL" id="UINC01014405">
    <property type="protein sequence ID" value="SVA61447.1"/>
    <property type="molecule type" value="Genomic_DNA"/>
</dbReference>
<dbReference type="Gene3D" id="2.60.120.620">
    <property type="entry name" value="q2cbj1_9rhob like domain"/>
    <property type="match status" value="1"/>
</dbReference>
<dbReference type="GO" id="GO:0016491">
    <property type="term" value="F:oxidoreductase activity"/>
    <property type="evidence" value="ECO:0007669"/>
    <property type="project" value="UniProtKB-ARBA"/>
</dbReference>
<organism evidence="1">
    <name type="scientific">marine metagenome</name>
    <dbReference type="NCBI Taxonomy" id="408172"/>
    <lineage>
        <taxon>unclassified sequences</taxon>
        <taxon>metagenomes</taxon>
        <taxon>ecological metagenomes</taxon>
    </lineage>
</organism>
<dbReference type="AlphaFoldDB" id="A0A381XB88"/>
<dbReference type="Pfam" id="PF05721">
    <property type="entry name" value="PhyH"/>
    <property type="match status" value="1"/>
</dbReference>
<protein>
    <recommendedName>
        <fullName evidence="2">Phytanoyl-CoA dioxygenase</fullName>
    </recommendedName>
</protein>
<dbReference type="PANTHER" id="PTHR20883:SF48">
    <property type="entry name" value="ECTOINE DIOXYGENASE"/>
    <property type="match status" value="1"/>
</dbReference>
<reference evidence="1" key="1">
    <citation type="submission" date="2018-05" db="EMBL/GenBank/DDBJ databases">
        <authorList>
            <person name="Lanie J.A."/>
            <person name="Ng W.-L."/>
            <person name="Kazmierczak K.M."/>
            <person name="Andrzejewski T.M."/>
            <person name="Davidsen T.M."/>
            <person name="Wayne K.J."/>
            <person name="Tettelin H."/>
            <person name="Glass J.I."/>
            <person name="Rusch D."/>
            <person name="Podicherti R."/>
            <person name="Tsui H.-C.T."/>
            <person name="Winkler M.E."/>
        </authorList>
    </citation>
    <scope>NUCLEOTIDE SEQUENCE</scope>
</reference>
<proteinExistence type="predicted"/>
<dbReference type="InterPro" id="IPR008775">
    <property type="entry name" value="Phytyl_CoA_dOase-like"/>
</dbReference>
<evidence type="ECO:0000313" key="1">
    <source>
        <dbReference type="EMBL" id="SVA61447.1"/>
    </source>
</evidence>
<sequence>MAKKLNDLQLQKYNTDGYCHPFDVLTPKESVYCLNKLETYERVSGGAIGGIYRHKPHLLFPWLHDLVNHTLVLDAIEDVLGPDILCWGSSFFNKEARDPAYVSWHQDANYWGLDRPDVCTAWIAFTPSNTSNGCMRVIPGSHEKDLKHIDTYHEHNLLSRGQEISVDVDEAKAVDLELSPGQMSLHHVGIVHGSNPNKSNKRRIGFAVRYIASHVRQTLGPLDFATLVRGQQTHDYWELEPRPKAELDPDAIAYHANVCATQGKMLYAGAEIEPFASRNEH</sequence>
<dbReference type="SUPFAM" id="SSF51197">
    <property type="entry name" value="Clavaminate synthase-like"/>
    <property type="match status" value="1"/>
</dbReference>
<gene>
    <name evidence="1" type="ORF">METZ01_LOCUS114301</name>
</gene>
<name>A0A381XB88_9ZZZZ</name>
<evidence type="ECO:0008006" key="2">
    <source>
        <dbReference type="Google" id="ProtNLM"/>
    </source>
</evidence>
<dbReference type="PANTHER" id="PTHR20883">
    <property type="entry name" value="PHYTANOYL-COA DIOXYGENASE DOMAIN CONTAINING 1"/>
    <property type="match status" value="1"/>
</dbReference>
<dbReference type="GO" id="GO:0046872">
    <property type="term" value="F:metal ion binding"/>
    <property type="evidence" value="ECO:0007669"/>
    <property type="project" value="UniProtKB-ARBA"/>
</dbReference>
<accession>A0A381XB88</accession>